<dbReference type="AlphaFoldDB" id="A0A6P8GMG4"/>
<gene>
    <name evidence="7" type="primary">crygmxl2</name>
</gene>
<accession>A0A6P8GMG4</accession>
<evidence type="ECO:0000256" key="4">
    <source>
        <dbReference type="ARBA" id="ARBA00022737"/>
    </source>
</evidence>
<feature type="domain" description="Beta/gamma crystallin 'Greek key'" evidence="5">
    <location>
        <begin position="57"/>
        <end position="99"/>
    </location>
</feature>
<comment type="similarity">
    <text evidence="2">Belongs to the beta/gamma-crystallin family.</text>
</comment>
<reference evidence="7" key="1">
    <citation type="submission" date="2025-08" db="UniProtKB">
        <authorList>
            <consortium name="RefSeq"/>
        </authorList>
    </citation>
    <scope>IDENTIFICATION</scope>
</reference>
<dbReference type="CTD" id="554132"/>
<evidence type="ECO:0000256" key="1">
    <source>
        <dbReference type="ARBA" id="ARBA00003689"/>
    </source>
</evidence>
<dbReference type="GO" id="GO:0002088">
    <property type="term" value="P:lens development in camera-type eye"/>
    <property type="evidence" value="ECO:0007669"/>
    <property type="project" value="TreeGrafter"/>
</dbReference>
<dbReference type="Proteomes" id="UP000515152">
    <property type="component" value="Chromosome 16"/>
</dbReference>
<dbReference type="RefSeq" id="XP_031438806.2">
    <property type="nucleotide sequence ID" value="XM_031582946.2"/>
</dbReference>
<feature type="domain" description="Beta/gamma crystallin 'Greek key'" evidence="5">
    <location>
        <begin position="146"/>
        <end position="188"/>
    </location>
</feature>
<comment type="function">
    <text evidence="1">Crystallins are the dominant structural components of the vertebrate eye lens.</text>
</comment>
<dbReference type="GeneID" id="105912593"/>
<dbReference type="GO" id="GO:0005212">
    <property type="term" value="F:structural constituent of eye lens"/>
    <property type="evidence" value="ECO:0007669"/>
    <property type="project" value="UniProtKB-KW"/>
</dbReference>
<evidence type="ECO:0000313" key="6">
    <source>
        <dbReference type="Proteomes" id="UP000515152"/>
    </source>
</evidence>
<name>A0A6P8GMG4_CLUHA</name>
<dbReference type="KEGG" id="char:105912593"/>
<dbReference type="FunFam" id="2.60.20.10:FF:000001">
    <property type="entry name" value="Crystallin gamma S"/>
    <property type="match status" value="1"/>
</dbReference>
<evidence type="ECO:0000256" key="2">
    <source>
        <dbReference type="ARBA" id="ARBA00009646"/>
    </source>
</evidence>
<organism evidence="6 7">
    <name type="scientific">Clupea harengus</name>
    <name type="common">Atlantic herring</name>
    <dbReference type="NCBI Taxonomy" id="7950"/>
    <lineage>
        <taxon>Eukaryota</taxon>
        <taxon>Metazoa</taxon>
        <taxon>Chordata</taxon>
        <taxon>Craniata</taxon>
        <taxon>Vertebrata</taxon>
        <taxon>Euteleostomi</taxon>
        <taxon>Actinopterygii</taxon>
        <taxon>Neopterygii</taxon>
        <taxon>Teleostei</taxon>
        <taxon>Clupei</taxon>
        <taxon>Clupeiformes</taxon>
        <taxon>Clupeoidei</taxon>
        <taxon>Clupeidae</taxon>
        <taxon>Clupea</taxon>
    </lineage>
</organism>
<dbReference type="GO" id="GO:0007601">
    <property type="term" value="P:visual perception"/>
    <property type="evidence" value="ECO:0007669"/>
    <property type="project" value="TreeGrafter"/>
</dbReference>
<dbReference type="InterPro" id="IPR050252">
    <property type="entry name" value="Beta/Gamma-Crystallin"/>
</dbReference>
<evidence type="ECO:0000259" key="5">
    <source>
        <dbReference type="PROSITE" id="PS50915"/>
    </source>
</evidence>
<evidence type="ECO:0000313" key="7">
    <source>
        <dbReference type="RefSeq" id="XP_031438806.2"/>
    </source>
</evidence>
<dbReference type="Pfam" id="PF00030">
    <property type="entry name" value="Crystall"/>
    <property type="match status" value="2"/>
</dbReference>
<dbReference type="FunFam" id="2.60.20.10:FF:000003">
    <property type="entry name" value="Crystallin gamma S"/>
    <property type="match status" value="1"/>
</dbReference>
<keyword evidence="4" id="KW-0677">Repeat</keyword>
<proteinExistence type="inferred from homology"/>
<dbReference type="OrthoDB" id="8407241at2759"/>
<dbReference type="PANTHER" id="PTHR11818">
    <property type="entry name" value="BETA/GAMMA CRYSTALLIN"/>
    <property type="match status" value="1"/>
</dbReference>
<dbReference type="PANTHER" id="PTHR11818:SF126">
    <property type="entry name" value="CRYSTALLIN, GAMMA MX,-LIKE 2-RELATED"/>
    <property type="match status" value="1"/>
</dbReference>
<dbReference type="InterPro" id="IPR001064">
    <property type="entry name" value="Beta/gamma_crystallin"/>
</dbReference>
<dbReference type="PROSITE" id="PS50915">
    <property type="entry name" value="CRYSTALLIN_BETA_GAMMA"/>
    <property type="match status" value="2"/>
</dbReference>
<evidence type="ECO:0000256" key="3">
    <source>
        <dbReference type="ARBA" id="ARBA00022613"/>
    </source>
</evidence>
<keyword evidence="6" id="KW-1185">Reference proteome</keyword>
<sequence>MISAAQRETHTLHLATMGKIIFYEGRNFQGTAWECNGDCSDTFSHFRCCNSLRVMGGHWVAYEKPNFNGYQYMLNKGEYPEFNHWMGFNNCLRSCQMIPPYRGSYRMRIYNRPNMSGHMMEFMEDCPNVNERFRYRDIYSSHVIEGYWVFYEHPNYRGRQFFLRPGEYRGCMDWGCVNPMVGSFRRMRPSLM</sequence>
<dbReference type="SMART" id="SM00247">
    <property type="entry name" value="XTALbg"/>
    <property type="match status" value="2"/>
</dbReference>
<protein>
    <submittedName>
        <fullName evidence="7">Crystallin, gamma MX, like 2</fullName>
    </submittedName>
</protein>
<keyword evidence="3" id="KW-0273">Eye lens protein</keyword>